<protein>
    <submittedName>
        <fullName evidence="2">MaoC/PaaZ C-terminal domain-containing protein</fullName>
    </submittedName>
</protein>
<dbReference type="InterPro" id="IPR003965">
    <property type="entry name" value="Fatty_acid_synthase"/>
</dbReference>
<evidence type="ECO:0000313" key="3">
    <source>
        <dbReference type="Proteomes" id="UP001168640"/>
    </source>
</evidence>
<name>A0ABT8W3J4_9GAMM</name>
<dbReference type="PRINTS" id="PR01483">
    <property type="entry name" value="FASYNTHASE"/>
</dbReference>
<dbReference type="InterPro" id="IPR002539">
    <property type="entry name" value="MaoC-like_dom"/>
</dbReference>
<dbReference type="EMBL" id="JAUMIS010000002">
    <property type="protein sequence ID" value="MDO3722741.1"/>
    <property type="molecule type" value="Genomic_DNA"/>
</dbReference>
<dbReference type="PANTHER" id="PTHR43841">
    <property type="entry name" value="3-HYDROXYACYL-THIOESTER DEHYDRATASE HTDX-RELATED"/>
    <property type="match status" value="1"/>
</dbReference>
<proteinExistence type="predicted"/>
<dbReference type="SUPFAM" id="SSF54637">
    <property type="entry name" value="Thioesterase/thiol ester dehydrase-isomerase"/>
    <property type="match status" value="2"/>
</dbReference>
<keyword evidence="3" id="KW-1185">Reference proteome</keyword>
<sequence length="292" mass="32575">MSDAPTYYSTTPNLLPLYARALRPGRGSPTRDIELPALSASLLGAHTATRNLHRYSQLCGFPDSRYLPITWPHIMAFSLQMRVLTERDFPLPLLGLVHLENTIMQHRQIGAGEPLDTHVHLGGQTRTHRGIEFELRTDAIASGDKVWEETSVILYRLPAEKGCKPSGDKTRPALPNYPHQQRIVAPADTGRQYARVSGDSNPIHLYALTAKAFGFPKAIAHGMWSKARALATLQAQAEWQDGPMRVNCKFRKPVLLPGQAILNWQTGPDEWPFQLLNEKGDAPHLTGSIEWL</sequence>
<dbReference type="Pfam" id="PF01575">
    <property type="entry name" value="MaoC_dehydratas"/>
    <property type="match status" value="1"/>
</dbReference>
<comment type="caution">
    <text evidence="2">The sequence shown here is derived from an EMBL/GenBank/DDBJ whole genome shotgun (WGS) entry which is preliminary data.</text>
</comment>
<evidence type="ECO:0000259" key="1">
    <source>
        <dbReference type="Pfam" id="PF01575"/>
    </source>
</evidence>
<feature type="domain" description="MaoC-like" evidence="1">
    <location>
        <begin position="187"/>
        <end position="257"/>
    </location>
</feature>
<reference evidence="2" key="1">
    <citation type="submission" date="2023-07" db="EMBL/GenBank/DDBJ databases">
        <title>Marinobacter sp. chi1 genome sequencing and assembly.</title>
        <authorList>
            <person name="Park S."/>
        </authorList>
    </citation>
    <scope>NUCLEOTIDE SEQUENCE</scope>
    <source>
        <strain evidence="2">Chi1</strain>
    </source>
</reference>
<evidence type="ECO:0000313" key="2">
    <source>
        <dbReference type="EMBL" id="MDO3722741.1"/>
    </source>
</evidence>
<dbReference type="Proteomes" id="UP001168640">
    <property type="component" value="Unassembled WGS sequence"/>
</dbReference>
<dbReference type="InterPro" id="IPR029069">
    <property type="entry name" value="HotDog_dom_sf"/>
</dbReference>
<organism evidence="2 3">
    <name type="scientific">Marinobacter suaedae</name>
    <dbReference type="NCBI Taxonomy" id="3057675"/>
    <lineage>
        <taxon>Bacteria</taxon>
        <taxon>Pseudomonadati</taxon>
        <taxon>Pseudomonadota</taxon>
        <taxon>Gammaproteobacteria</taxon>
        <taxon>Pseudomonadales</taxon>
        <taxon>Marinobacteraceae</taxon>
        <taxon>Marinobacter</taxon>
    </lineage>
</organism>
<dbReference type="PANTHER" id="PTHR43841:SF3">
    <property type="entry name" value="(3R)-HYDROXYACYL-ACP DEHYDRATASE SUBUNIT HADB"/>
    <property type="match status" value="1"/>
</dbReference>
<accession>A0ABT8W3J4</accession>
<gene>
    <name evidence="2" type="ORF">QVZ43_13535</name>
</gene>
<dbReference type="RefSeq" id="WP_302910349.1">
    <property type="nucleotide sequence ID" value="NZ_JAUMIS010000002.1"/>
</dbReference>
<dbReference type="Gene3D" id="3.10.129.10">
    <property type="entry name" value="Hotdog Thioesterase"/>
    <property type="match status" value="1"/>
</dbReference>